<evidence type="ECO:0000259" key="2">
    <source>
        <dbReference type="Pfam" id="PF20606"/>
    </source>
</evidence>
<protein>
    <recommendedName>
        <fullName evidence="2">DUF6799 domain-containing protein</fullName>
    </recommendedName>
</protein>
<dbReference type="Proteomes" id="UP000322791">
    <property type="component" value="Unassembled WGS sequence"/>
</dbReference>
<evidence type="ECO:0000313" key="4">
    <source>
        <dbReference type="Proteomes" id="UP000322791"/>
    </source>
</evidence>
<sequence>MLRLFLFLFFLTSAVTPVWAQTPAASTAKQPVKTALKDGAFRRKGTMMRIQGGKVTPLTAPLKLANGTTVYTDGRIVSKNGTQRLTNGRAINMQGDVVGFNDDMLSAATIQQLDEQVTGYKGTTVVMPNALSAETLKALARVERKATLVQQLTEKLAERAAQAVPVSEEATRINAELNTLDKQLQ</sequence>
<feature type="domain" description="DUF6799" evidence="2">
    <location>
        <begin position="37"/>
        <end position="97"/>
    </location>
</feature>
<dbReference type="Pfam" id="PF20606">
    <property type="entry name" value="DUF6799"/>
    <property type="match status" value="1"/>
</dbReference>
<keyword evidence="1" id="KW-0732">Signal</keyword>
<reference evidence="3 4" key="1">
    <citation type="submission" date="2019-08" db="EMBL/GenBank/DDBJ databases">
        <authorList>
            <person name="Seo M.-J."/>
        </authorList>
    </citation>
    <scope>NUCLEOTIDE SEQUENCE [LARGE SCALE GENOMIC DNA]</scope>
    <source>
        <strain evidence="3 4">KIGAM108</strain>
    </source>
</reference>
<comment type="caution">
    <text evidence="3">The sequence shown here is derived from an EMBL/GenBank/DDBJ whole genome shotgun (WGS) entry which is preliminary data.</text>
</comment>
<feature type="signal peptide" evidence="1">
    <location>
        <begin position="1"/>
        <end position="20"/>
    </location>
</feature>
<proteinExistence type="predicted"/>
<dbReference type="EMBL" id="VTHL01000019">
    <property type="protein sequence ID" value="TYZ07031.1"/>
    <property type="molecule type" value="Genomic_DNA"/>
</dbReference>
<feature type="chain" id="PRO_5022909884" description="DUF6799 domain-containing protein" evidence="1">
    <location>
        <begin position="21"/>
        <end position="185"/>
    </location>
</feature>
<dbReference type="AlphaFoldDB" id="A0A5D6UTJ7"/>
<accession>A0A5D6UTJ7</accession>
<evidence type="ECO:0000313" key="3">
    <source>
        <dbReference type="EMBL" id="TYZ07031.1"/>
    </source>
</evidence>
<organism evidence="3 4">
    <name type="scientific">Hymenobacter lutimineralis</name>
    <dbReference type="NCBI Taxonomy" id="2606448"/>
    <lineage>
        <taxon>Bacteria</taxon>
        <taxon>Pseudomonadati</taxon>
        <taxon>Bacteroidota</taxon>
        <taxon>Cytophagia</taxon>
        <taxon>Cytophagales</taxon>
        <taxon>Hymenobacteraceae</taxon>
        <taxon>Hymenobacter</taxon>
    </lineage>
</organism>
<dbReference type="InterPro" id="IPR046478">
    <property type="entry name" value="DUF6799"/>
</dbReference>
<dbReference type="RefSeq" id="WP_149072050.1">
    <property type="nucleotide sequence ID" value="NZ_VTHL01000019.1"/>
</dbReference>
<name>A0A5D6UTJ7_9BACT</name>
<gene>
    <name evidence="3" type="ORF">FY528_16115</name>
</gene>
<keyword evidence="4" id="KW-1185">Reference proteome</keyword>
<evidence type="ECO:0000256" key="1">
    <source>
        <dbReference type="SAM" id="SignalP"/>
    </source>
</evidence>